<dbReference type="Pfam" id="PF02699">
    <property type="entry name" value="YajC"/>
    <property type="match status" value="1"/>
</dbReference>
<name>A0A0H2VJ07_STAES</name>
<dbReference type="PATRIC" id="fig|176280.10.peg.1290"/>
<dbReference type="PANTHER" id="PTHR33909:SF1">
    <property type="entry name" value="SEC TRANSLOCON ACCESSORY COMPLEX SUBUNIT YAJC"/>
    <property type="match status" value="1"/>
</dbReference>
<accession>A0A0H2VJ07</accession>
<evidence type="ECO:0000256" key="1">
    <source>
        <dbReference type="ARBA" id="ARBA00004162"/>
    </source>
</evidence>
<keyword evidence="7 10" id="KW-1133">Transmembrane helix</keyword>
<evidence type="ECO:0000256" key="5">
    <source>
        <dbReference type="ARBA" id="ARBA00022692"/>
    </source>
</evidence>
<dbReference type="HOGENOM" id="CLU_116157_5_2_9"/>
<dbReference type="RefSeq" id="WP_001830800.1">
    <property type="nucleotide sequence ID" value="NC_004461.1"/>
</dbReference>
<evidence type="ECO:0000313" key="11">
    <source>
        <dbReference type="EMBL" id="AAO04920.1"/>
    </source>
</evidence>
<comment type="subcellular location">
    <subcellularLocation>
        <location evidence="1">Cell membrane</location>
        <topology evidence="1">Single-pass membrane protein</topology>
    </subcellularLocation>
</comment>
<evidence type="ECO:0000313" key="12">
    <source>
        <dbReference type="Proteomes" id="UP000001411"/>
    </source>
</evidence>
<feature type="transmembrane region" description="Helical" evidence="10">
    <location>
        <begin position="6"/>
        <end position="22"/>
    </location>
</feature>
<reference evidence="11 12" key="1">
    <citation type="journal article" date="2003" name="Mol. Microbiol.">
        <title>Genome-based analysis of virulence genes in a non-biofilm-forming Staphylococcus epidermidis strain (ATCC 12228).</title>
        <authorList>
            <person name="Zhang Y.Q."/>
            <person name="Ren S.X."/>
            <person name="Li H.L."/>
            <person name="Wang Y.X."/>
            <person name="Fu G."/>
            <person name="Yang J."/>
            <person name="Qin Z.Q."/>
            <person name="Miao Y.G."/>
            <person name="Wang W.Y."/>
            <person name="Chen R.S."/>
            <person name="Shen Y."/>
            <person name="Chen Z."/>
            <person name="Yuan Z.H."/>
            <person name="Zhao G.P."/>
            <person name="Qu D."/>
            <person name="Danchin A."/>
            <person name="Wen Y.M."/>
        </authorList>
    </citation>
    <scope>NUCLEOTIDE SEQUENCE [LARGE SCALE GENOMIC DNA]</scope>
    <source>
        <strain evidence="12">ATCC 12228 / FDA PCI 1200</strain>
    </source>
</reference>
<dbReference type="GO" id="GO:0015031">
    <property type="term" value="P:protein transport"/>
    <property type="evidence" value="ECO:0007669"/>
    <property type="project" value="UniProtKB-KW"/>
</dbReference>
<dbReference type="KEGG" id="sep:SE_1321"/>
<organism evidence="11 12">
    <name type="scientific">Staphylococcus epidermidis (strain ATCC 12228 / FDA PCI 1200)</name>
    <dbReference type="NCBI Taxonomy" id="176280"/>
    <lineage>
        <taxon>Bacteria</taxon>
        <taxon>Bacillati</taxon>
        <taxon>Bacillota</taxon>
        <taxon>Bacilli</taxon>
        <taxon>Bacillales</taxon>
        <taxon>Staphylococcaceae</taxon>
        <taxon>Staphylococcus</taxon>
    </lineage>
</organism>
<evidence type="ECO:0000256" key="2">
    <source>
        <dbReference type="ARBA" id="ARBA00006742"/>
    </source>
</evidence>
<dbReference type="NCBIfam" id="TIGR00739">
    <property type="entry name" value="yajC"/>
    <property type="match status" value="1"/>
</dbReference>
<keyword evidence="6" id="KW-0653">Protein transport</keyword>
<keyword evidence="5 10" id="KW-0812">Transmembrane</keyword>
<evidence type="ECO:0000256" key="3">
    <source>
        <dbReference type="ARBA" id="ARBA00022448"/>
    </source>
</evidence>
<keyword evidence="9 10" id="KW-0472">Membrane</keyword>
<evidence type="ECO:0000256" key="6">
    <source>
        <dbReference type="ARBA" id="ARBA00022927"/>
    </source>
</evidence>
<keyword evidence="4" id="KW-1003">Cell membrane</keyword>
<evidence type="ECO:0000256" key="7">
    <source>
        <dbReference type="ARBA" id="ARBA00022989"/>
    </source>
</evidence>
<dbReference type="GeneID" id="50018564"/>
<sequence>MELTSLIIPILLLVVMYFLLIRPQQKRAKEHRAMINRVEAGQKITTIGGIKGTIKAVDETSVIITVNSNGTEMTFEKPAIKQVDPS</sequence>
<evidence type="ECO:0000256" key="4">
    <source>
        <dbReference type="ARBA" id="ARBA00022475"/>
    </source>
</evidence>
<dbReference type="OrthoDB" id="9800132at2"/>
<keyword evidence="3" id="KW-0813">Transport</keyword>
<protein>
    <recommendedName>
        <fullName evidence="13">Preprotein translocase subunit YajC</fullName>
    </recommendedName>
</protein>
<dbReference type="AlphaFoldDB" id="A0A0H2VJ07"/>
<evidence type="ECO:0000256" key="10">
    <source>
        <dbReference type="SAM" id="Phobius"/>
    </source>
</evidence>
<proteinExistence type="inferred from homology"/>
<dbReference type="Proteomes" id="UP000001411">
    <property type="component" value="Chromosome"/>
</dbReference>
<dbReference type="eggNOG" id="COG1862">
    <property type="taxonomic scope" value="Bacteria"/>
</dbReference>
<dbReference type="PRINTS" id="PR01853">
    <property type="entry name" value="YAJCTRNLCASE"/>
</dbReference>
<keyword evidence="8" id="KW-0811">Translocation</keyword>
<dbReference type="InterPro" id="IPR003849">
    <property type="entry name" value="Preprotein_translocase_YajC"/>
</dbReference>
<dbReference type="PANTHER" id="PTHR33909">
    <property type="entry name" value="SEC TRANSLOCON ACCESSORY COMPLEX SUBUNIT YAJC"/>
    <property type="match status" value="1"/>
</dbReference>
<evidence type="ECO:0000256" key="9">
    <source>
        <dbReference type="ARBA" id="ARBA00023136"/>
    </source>
</evidence>
<comment type="similarity">
    <text evidence="2">Belongs to the YajC family.</text>
</comment>
<dbReference type="EMBL" id="AE015929">
    <property type="protein sequence ID" value="AAO04920.1"/>
    <property type="molecule type" value="Genomic_DNA"/>
</dbReference>
<dbReference type="GO" id="GO:0005886">
    <property type="term" value="C:plasma membrane"/>
    <property type="evidence" value="ECO:0007669"/>
    <property type="project" value="UniProtKB-SubCell"/>
</dbReference>
<evidence type="ECO:0000256" key="8">
    <source>
        <dbReference type="ARBA" id="ARBA00023010"/>
    </source>
</evidence>
<gene>
    <name evidence="11" type="ordered locus">SE_1321</name>
</gene>
<evidence type="ECO:0008006" key="13">
    <source>
        <dbReference type="Google" id="ProtNLM"/>
    </source>
</evidence>
<dbReference type="SMART" id="SM01323">
    <property type="entry name" value="YajC"/>
    <property type="match status" value="1"/>
</dbReference>